<dbReference type="PANTHER" id="PTHR30371:SF0">
    <property type="entry name" value="SEC-INDEPENDENT PROTEIN TRANSLOCASE PROTEIN TATC, CHLOROPLASTIC-RELATED"/>
    <property type="match status" value="1"/>
</dbReference>
<evidence type="ECO:0000256" key="3">
    <source>
        <dbReference type="ARBA" id="ARBA00022989"/>
    </source>
</evidence>
<dbReference type="AlphaFoldDB" id="A0A8J3E2W8"/>
<reference evidence="6" key="1">
    <citation type="journal article" date="2014" name="Int. J. Syst. Evol. Microbiol.">
        <title>Complete genome sequence of Corynebacterium casei LMG S-19264T (=DSM 44701T), isolated from a smear-ripened cheese.</title>
        <authorList>
            <consortium name="US DOE Joint Genome Institute (JGI-PGF)"/>
            <person name="Walter F."/>
            <person name="Albersmeier A."/>
            <person name="Kalinowski J."/>
            <person name="Ruckert C."/>
        </authorList>
    </citation>
    <scope>NUCLEOTIDE SEQUENCE</scope>
    <source>
        <strain evidence="6">CGMCC 1.15725</strain>
    </source>
</reference>
<keyword evidence="7" id="KW-1185">Reference proteome</keyword>
<dbReference type="GO" id="GO:0009977">
    <property type="term" value="F:proton motive force dependent protein transmembrane transporter activity"/>
    <property type="evidence" value="ECO:0007669"/>
    <property type="project" value="TreeGrafter"/>
</dbReference>
<keyword evidence="5" id="KW-0813">Transport</keyword>
<dbReference type="GO" id="GO:0043953">
    <property type="term" value="P:protein transport by the Tat complex"/>
    <property type="evidence" value="ECO:0007669"/>
    <property type="project" value="UniProtKB-UniRule"/>
</dbReference>
<name>A0A8J3E2W8_9PROT</name>
<dbReference type="PROSITE" id="PS01218">
    <property type="entry name" value="TATC"/>
    <property type="match status" value="1"/>
</dbReference>
<evidence type="ECO:0000313" key="6">
    <source>
        <dbReference type="EMBL" id="GGF13711.1"/>
    </source>
</evidence>
<evidence type="ECO:0000313" key="7">
    <source>
        <dbReference type="Proteomes" id="UP000646365"/>
    </source>
</evidence>
<keyword evidence="2 5" id="KW-0812">Transmembrane</keyword>
<keyword evidence="5" id="KW-0653">Protein transport</keyword>
<organism evidence="6 7">
    <name type="scientific">Aliidongia dinghuensis</name>
    <dbReference type="NCBI Taxonomy" id="1867774"/>
    <lineage>
        <taxon>Bacteria</taxon>
        <taxon>Pseudomonadati</taxon>
        <taxon>Pseudomonadota</taxon>
        <taxon>Alphaproteobacteria</taxon>
        <taxon>Rhodospirillales</taxon>
        <taxon>Dongiaceae</taxon>
        <taxon>Aliidongia</taxon>
    </lineage>
</organism>
<comment type="function">
    <text evidence="5">Part of the twin-arginine translocation (Tat) system that transports large folded proteins containing a characteristic twin-arginine motif in their signal peptide across membranes. Together with TatB, TatC is part of a receptor directly interacting with Tat signal peptides.</text>
</comment>
<dbReference type="PRINTS" id="PR01840">
    <property type="entry name" value="TATCFAMILY"/>
</dbReference>
<dbReference type="Proteomes" id="UP000646365">
    <property type="component" value="Unassembled WGS sequence"/>
</dbReference>
<feature type="transmembrane region" description="Helical" evidence="5">
    <location>
        <begin position="23"/>
        <end position="41"/>
    </location>
</feature>
<evidence type="ECO:0000256" key="2">
    <source>
        <dbReference type="ARBA" id="ARBA00022692"/>
    </source>
</evidence>
<feature type="transmembrane region" description="Helical" evidence="5">
    <location>
        <begin position="79"/>
        <end position="100"/>
    </location>
</feature>
<evidence type="ECO:0000256" key="1">
    <source>
        <dbReference type="ARBA" id="ARBA00004141"/>
    </source>
</evidence>
<dbReference type="InterPro" id="IPR002033">
    <property type="entry name" value="TatC"/>
</dbReference>
<dbReference type="InterPro" id="IPR019820">
    <property type="entry name" value="Sec-indep_translocase_CS"/>
</dbReference>
<gene>
    <name evidence="5 6" type="primary">tatC</name>
    <name evidence="6" type="ORF">GCM10011611_19310</name>
</gene>
<comment type="caution">
    <text evidence="6">The sequence shown here is derived from an EMBL/GenBank/DDBJ whole genome shotgun (WGS) entry which is preliminary data.</text>
</comment>
<evidence type="ECO:0000256" key="4">
    <source>
        <dbReference type="ARBA" id="ARBA00023136"/>
    </source>
</evidence>
<keyword evidence="5" id="KW-0811">Translocation</keyword>
<protein>
    <recommendedName>
        <fullName evidence="5">Sec-independent protein translocase protein TatC</fullName>
    </recommendedName>
</protein>
<keyword evidence="5" id="KW-1003">Cell membrane</keyword>
<dbReference type="EMBL" id="BMJQ01000004">
    <property type="protein sequence ID" value="GGF13711.1"/>
    <property type="molecule type" value="Genomic_DNA"/>
</dbReference>
<reference evidence="6" key="2">
    <citation type="submission" date="2020-09" db="EMBL/GenBank/DDBJ databases">
        <authorList>
            <person name="Sun Q."/>
            <person name="Zhou Y."/>
        </authorList>
    </citation>
    <scope>NUCLEOTIDE SEQUENCE</scope>
    <source>
        <strain evidence="6">CGMCC 1.15725</strain>
    </source>
</reference>
<evidence type="ECO:0000256" key="5">
    <source>
        <dbReference type="HAMAP-Rule" id="MF_00902"/>
    </source>
</evidence>
<proteinExistence type="inferred from homology"/>
<dbReference type="GO" id="GO:0065002">
    <property type="term" value="P:intracellular protein transmembrane transport"/>
    <property type="evidence" value="ECO:0007669"/>
    <property type="project" value="TreeGrafter"/>
</dbReference>
<dbReference type="NCBIfam" id="TIGR00945">
    <property type="entry name" value="tatC"/>
    <property type="match status" value="1"/>
</dbReference>
<feature type="transmembrane region" description="Helical" evidence="5">
    <location>
        <begin position="206"/>
        <end position="223"/>
    </location>
</feature>
<comment type="caution">
    <text evidence="5">Lacks conserved residue(s) required for the propagation of feature annotation.</text>
</comment>
<dbReference type="RefSeq" id="WP_189045001.1">
    <property type="nucleotide sequence ID" value="NZ_BMJQ01000004.1"/>
</dbReference>
<feature type="transmembrane region" description="Helical" evidence="5">
    <location>
        <begin position="165"/>
        <end position="194"/>
    </location>
</feature>
<dbReference type="HAMAP" id="MF_00902">
    <property type="entry name" value="TatC"/>
    <property type="match status" value="1"/>
</dbReference>
<comment type="subcellular location">
    <subcellularLocation>
        <location evidence="5">Cell membrane</location>
        <topology evidence="5">Multi-pass membrane protein</topology>
    </subcellularLocation>
    <subcellularLocation>
        <location evidence="1">Membrane</location>
        <topology evidence="1">Multi-pass membrane protein</topology>
    </subcellularLocation>
</comment>
<keyword evidence="3 5" id="KW-1133">Transmembrane helix</keyword>
<comment type="subunit">
    <text evidence="5">The Tat system comprises two distinct complexes: a TatABC complex, containing multiple copies of TatA, TatB and TatC subunits, and a separate TatA complex, containing only TatA subunits. Substrates initially bind to the TatABC complex, which probably triggers association of the separate TatA complex to form the active translocon.</text>
</comment>
<keyword evidence="4 5" id="KW-0472">Membrane</keyword>
<dbReference type="PANTHER" id="PTHR30371">
    <property type="entry name" value="SEC-INDEPENDENT PROTEIN TRANSLOCASE PROTEIN TATC"/>
    <property type="match status" value="1"/>
</dbReference>
<sequence length="265" mass="29707">MSDELDEGRMSLIEHLIELRKRLIYSLSGLLVCWGVCYYFSEELLDFLIRPLAAQFGADSGRHLIYTALTEAFVTRVKVAFWAACFLAFPLIATQVWMFVAPGLYKNERKAFMPYLVATPILFFMGGALVYYLIFPTAWHFFLSFESAGNPGSLPIEADPKVSEYLSLVLTLIFAFGAAFQMPVALTLMARVGLVSSKFLVEKRRYAIFINFVIAAVLTPPDAISMTGLAVPLLLLYEISIWSCRIVERNKAKRAAEIASDLAKL</sequence>
<feature type="transmembrane region" description="Helical" evidence="5">
    <location>
        <begin position="112"/>
        <end position="134"/>
    </location>
</feature>
<dbReference type="GO" id="GO:0033281">
    <property type="term" value="C:TAT protein transport complex"/>
    <property type="evidence" value="ECO:0007669"/>
    <property type="project" value="UniProtKB-UniRule"/>
</dbReference>
<comment type="similarity">
    <text evidence="5">Belongs to the TatC family.</text>
</comment>
<accession>A0A8J3E2W8</accession>
<dbReference type="Pfam" id="PF00902">
    <property type="entry name" value="TatC"/>
    <property type="match status" value="1"/>
</dbReference>